<reference evidence="1" key="1">
    <citation type="submission" date="2019-12" db="EMBL/GenBank/DDBJ databases">
        <title>Genome sequencing and annotation of Brassica cretica.</title>
        <authorList>
            <person name="Studholme D.J."/>
            <person name="Sarris P."/>
        </authorList>
    </citation>
    <scope>NUCLEOTIDE SEQUENCE</scope>
    <source>
        <strain evidence="1">PFS-109/04</strain>
        <tissue evidence="1">Leaf</tissue>
    </source>
</reference>
<accession>A0A8S9QBV3</accession>
<organism evidence="1 2">
    <name type="scientific">Brassica cretica</name>
    <name type="common">Mustard</name>
    <dbReference type="NCBI Taxonomy" id="69181"/>
    <lineage>
        <taxon>Eukaryota</taxon>
        <taxon>Viridiplantae</taxon>
        <taxon>Streptophyta</taxon>
        <taxon>Embryophyta</taxon>
        <taxon>Tracheophyta</taxon>
        <taxon>Spermatophyta</taxon>
        <taxon>Magnoliopsida</taxon>
        <taxon>eudicotyledons</taxon>
        <taxon>Gunneridae</taxon>
        <taxon>Pentapetalae</taxon>
        <taxon>rosids</taxon>
        <taxon>malvids</taxon>
        <taxon>Brassicales</taxon>
        <taxon>Brassicaceae</taxon>
        <taxon>Brassiceae</taxon>
        <taxon>Brassica</taxon>
    </lineage>
</organism>
<sequence length="106" mass="11383">METRLKELSGCLGSWTSVGVSSISLVQLVVSSLSSIQLTGAGRLAHSAGNSWRPAQSSERCILVRIRVDESGTVIGRADGPERGRNRQWAVMGRLWGGFGKKESDP</sequence>
<dbReference type="Proteomes" id="UP000712600">
    <property type="component" value="Unassembled WGS sequence"/>
</dbReference>
<comment type="caution">
    <text evidence="1">The sequence shown here is derived from an EMBL/GenBank/DDBJ whole genome shotgun (WGS) entry which is preliminary data.</text>
</comment>
<evidence type="ECO:0000313" key="1">
    <source>
        <dbReference type="EMBL" id="KAF3536038.1"/>
    </source>
</evidence>
<name>A0A8S9QBV3_BRACR</name>
<proteinExistence type="predicted"/>
<evidence type="ECO:0000313" key="2">
    <source>
        <dbReference type="Proteomes" id="UP000712600"/>
    </source>
</evidence>
<dbReference type="EMBL" id="QGKX02001290">
    <property type="protein sequence ID" value="KAF3536038.1"/>
    <property type="molecule type" value="Genomic_DNA"/>
</dbReference>
<protein>
    <submittedName>
        <fullName evidence="1">Uncharacterized protein</fullName>
    </submittedName>
</protein>
<gene>
    <name evidence="1" type="ORF">F2Q69_00021635</name>
</gene>
<dbReference type="AlphaFoldDB" id="A0A8S9QBV3"/>